<dbReference type="GO" id="GO:0008270">
    <property type="term" value="F:zinc ion binding"/>
    <property type="evidence" value="ECO:0007669"/>
    <property type="project" value="InterPro"/>
</dbReference>
<gene>
    <name evidence="9" type="ORF">NKR23_g9623</name>
</gene>
<comment type="caution">
    <text evidence="9">The sequence shown here is derived from an EMBL/GenBank/DDBJ whole genome shotgun (WGS) entry which is preliminary data.</text>
</comment>
<dbReference type="PANTHER" id="PTHR36206">
    <property type="entry name" value="ASPERCRYPTIN BIOSYNTHESIS CLUSTER-SPECIFIC TRANSCRIPTION REGULATOR ATNN-RELATED"/>
    <property type="match status" value="1"/>
</dbReference>
<dbReference type="Proteomes" id="UP001174694">
    <property type="component" value="Unassembled WGS sequence"/>
</dbReference>
<evidence type="ECO:0000256" key="1">
    <source>
        <dbReference type="ARBA" id="ARBA00022723"/>
    </source>
</evidence>
<keyword evidence="1" id="KW-0479">Metal-binding</keyword>
<dbReference type="PROSITE" id="PS00463">
    <property type="entry name" value="ZN2_CY6_FUNGAL_1"/>
    <property type="match status" value="1"/>
</dbReference>
<evidence type="ECO:0000256" key="3">
    <source>
        <dbReference type="ARBA" id="ARBA00023015"/>
    </source>
</evidence>
<dbReference type="PROSITE" id="PS50048">
    <property type="entry name" value="ZN2_CY6_FUNGAL_2"/>
    <property type="match status" value="1"/>
</dbReference>
<keyword evidence="4" id="KW-0238">DNA-binding</keyword>
<evidence type="ECO:0000313" key="9">
    <source>
        <dbReference type="EMBL" id="KAJ9136754.1"/>
    </source>
</evidence>
<feature type="domain" description="Zn(2)-C6 fungal-type" evidence="8">
    <location>
        <begin position="40"/>
        <end position="68"/>
    </location>
</feature>
<accession>A0AA38R5N7</accession>
<dbReference type="EMBL" id="JANBVO010000038">
    <property type="protein sequence ID" value="KAJ9136754.1"/>
    <property type="molecule type" value="Genomic_DNA"/>
</dbReference>
<evidence type="ECO:0000256" key="7">
    <source>
        <dbReference type="SAM" id="MobiDB-lite"/>
    </source>
</evidence>
<evidence type="ECO:0000259" key="8">
    <source>
        <dbReference type="PROSITE" id="PS50048"/>
    </source>
</evidence>
<keyword evidence="2" id="KW-0862">Zinc</keyword>
<keyword evidence="10" id="KW-1185">Reference proteome</keyword>
<dbReference type="PANTHER" id="PTHR36206:SF16">
    <property type="entry name" value="TRANSCRIPTION FACTOR DOMAIN-CONTAINING PROTEIN-RELATED"/>
    <property type="match status" value="1"/>
</dbReference>
<dbReference type="CDD" id="cd00067">
    <property type="entry name" value="GAL4"/>
    <property type="match status" value="1"/>
</dbReference>
<dbReference type="Gene3D" id="4.10.240.10">
    <property type="entry name" value="Zn(2)-C6 fungal-type DNA-binding domain"/>
    <property type="match status" value="1"/>
</dbReference>
<dbReference type="InterPro" id="IPR036864">
    <property type="entry name" value="Zn2-C6_fun-type_DNA-bd_sf"/>
</dbReference>
<keyword evidence="5" id="KW-0804">Transcription</keyword>
<dbReference type="SMART" id="SM00066">
    <property type="entry name" value="GAL4"/>
    <property type="match status" value="1"/>
</dbReference>
<feature type="region of interest" description="Disordered" evidence="7">
    <location>
        <begin position="413"/>
        <end position="442"/>
    </location>
</feature>
<sequence>MGSALYSCYRLEKAMNADSTSPSSEHVSSGRKGSKKVRTGCITCKIRKVKCDESKPFCLRCTKTGRKCDGYLDPRALSKRRSKGQDGGPPHSLAVLLDWASQEERRSFQFFQHVTAPSLSGDFDGAFWRVLVLQICQTEPAVRHAVLAVSSLHEGLTQVGPGTPCEKHRCAKQSFALQQYNKAIASLLEQMAAEPTVKPMASLLTCVLFVCIEFMQSKEKESLIHLEQGRQILSQLEDKALSRDPEIEAIKEHLVPMYTRLSLTSFLFGGSPVPIPPSLKVIKDIPSVFESIAEVRYCMHDFMEEALRFTQKARPAKSGEDVPEEERRHLEDEQDFLMGQLANLNVAFSLFRASQPKAAPEKTAHFLQLCLHAVHIWVSTALSPSEAVYDEYIATFAAMIPLAASYLEAEASDRASPAPKGPQQRSTADLPSHHAPDGRKRHGTFTFETNVIPPLYYIATKCRHPLIRRSALDLLRRNQDRRENVWRVSVIGAIAGHIVDIEERMARQEDTTLLTTLPQGRFRSADVSPALTPETLVDMAAVTAAMDEGIPSTSVHAAIPDLKVDDFDLELGPLDSSLLMDMAMSSPQSVPSLCCSSQDGMSTGSPPDHLLPFVPQAAATSAWPWESLPNTTSCPPMAEMLDGGLMDMNRRPSSPSRWDCADEAVKLNVTAPFGLPEHLRVHDAILGPEKEDGVWVTALRRPHGTQGDWEAHSEYVMAWSESRDAIFR</sequence>
<evidence type="ECO:0000256" key="4">
    <source>
        <dbReference type="ARBA" id="ARBA00023125"/>
    </source>
</evidence>
<keyword evidence="3" id="KW-0805">Transcription regulation</keyword>
<dbReference type="SUPFAM" id="SSF57701">
    <property type="entry name" value="Zn2/Cys6 DNA-binding domain"/>
    <property type="match status" value="1"/>
</dbReference>
<dbReference type="AlphaFoldDB" id="A0AA38R5N7"/>
<dbReference type="Pfam" id="PF11951">
    <property type="entry name" value="Fungal_trans_2"/>
    <property type="match status" value="1"/>
</dbReference>
<dbReference type="Pfam" id="PF00172">
    <property type="entry name" value="Zn_clus"/>
    <property type="match status" value="1"/>
</dbReference>
<dbReference type="InterPro" id="IPR021858">
    <property type="entry name" value="Fun_TF"/>
</dbReference>
<keyword evidence="6" id="KW-0539">Nucleus</keyword>
<organism evidence="9 10">
    <name type="scientific">Pleurostoma richardsiae</name>
    <dbReference type="NCBI Taxonomy" id="41990"/>
    <lineage>
        <taxon>Eukaryota</taxon>
        <taxon>Fungi</taxon>
        <taxon>Dikarya</taxon>
        <taxon>Ascomycota</taxon>
        <taxon>Pezizomycotina</taxon>
        <taxon>Sordariomycetes</taxon>
        <taxon>Sordariomycetidae</taxon>
        <taxon>Calosphaeriales</taxon>
        <taxon>Pleurostomataceae</taxon>
        <taxon>Pleurostoma</taxon>
    </lineage>
</organism>
<dbReference type="GO" id="GO:0000981">
    <property type="term" value="F:DNA-binding transcription factor activity, RNA polymerase II-specific"/>
    <property type="evidence" value="ECO:0007669"/>
    <property type="project" value="InterPro"/>
</dbReference>
<dbReference type="InterPro" id="IPR052360">
    <property type="entry name" value="Transcr_Regulatory_Proteins"/>
</dbReference>
<name>A0AA38R5N7_9PEZI</name>
<proteinExistence type="predicted"/>
<dbReference type="GO" id="GO:0003677">
    <property type="term" value="F:DNA binding"/>
    <property type="evidence" value="ECO:0007669"/>
    <property type="project" value="UniProtKB-KW"/>
</dbReference>
<protein>
    <submittedName>
        <fullName evidence="9">C6 zinc finger domain-containing protein</fullName>
    </submittedName>
</protein>
<evidence type="ECO:0000313" key="10">
    <source>
        <dbReference type="Proteomes" id="UP001174694"/>
    </source>
</evidence>
<reference evidence="9" key="1">
    <citation type="submission" date="2022-07" db="EMBL/GenBank/DDBJ databases">
        <title>Fungi with potential for degradation of polypropylene.</title>
        <authorList>
            <person name="Gostincar C."/>
        </authorList>
    </citation>
    <scope>NUCLEOTIDE SEQUENCE</scope>
    <source>
        <strain evidence="9">EXF-13308</strain>
    </source>
</reference>
<evidence type="ECO:0000256" key="2">
    <source>
        <dbReference type="ARBA" id="ARBA00022833"/>
    </source>
</evidence>
<dbReference type="InterPro" id="IPR001138">
    <property type="entry name" value="Zn2Cys6_DnaBD"/>
</dbReference>
<evidence type="ECO:0000256" key="6">
    <source>
        <dbReference type="ARBA" id="ARBA00023242"/>
    </source>
</evidence>
<evidence type="ECO:0000256" key="5">
    <source>
        <dbReference type="ARBA" id="ARBA00023163"/>
    </source>
</evidence>
<dbReference type="PRINTS" id="PR00755">
    <property type="entry name" value="AFLATOXINBRP"/>
</dbReference>